<evidence type="ECO:0000259" key="8">
    <source>
        <dbReference type="PROSITE" id="PS51935"/>
    </source>
</evidence>
<evidence type="ECO:0000313" key="9">
    <source>
        <dbReference type="EMBL" id="MCC2221824.1"/>
    </source>
</evidence>
<feature type="compositionally biased region" description="Basic and acidic residues" evidence="5">
    <location>
        <begin position="69"/>
        <end position="80"/>
    </location>
</feature>
<proteinExistence type="inferred from homology"/>
<dbReference type="SMART" id="SM00287">
    <property type="entry name" value="SH3b"/>
    <property type="match status" value="2"/>
</dbReference>
<keyword evidence="6" id="KW-0472">Membrane</keyword>
<evidence type="ECO:0000256" key="1">
    <source>
        <dbReference type="ARBA" id="ARBA00007074"/>
    </source>
</evidence>
<evidence type="ECO:0000256" key="2">
    <source>
        <dbReference type="ARBA" id="ARBA00022670"/>
    </source>
</evidence>
<dbReference type="Pfam" id="PF00877">
    <property type="entry name" value="NLPC_P60"/>
    <property type="match status" value="1"/>
</dbReference>
<dbReference type="InterPro" id="IPR051202">
    <property type="entry name" value="Peptidase_C40"/>
</dbReference>
<feature type="compositionally biased region" description="Acidic residues" evidence="5">
    <location>
        <begin position="95"/>
        <end position="107"/>
    </location>
</feature>
<evidence type="ECO:0000259" key="7">
    <source>
        <dbReference type="PROSITE" id="PS51781"/>
    </source>
</evidence>
<organism evidence="9 10">
    <name type="scientific">Anthropogastromicrobium aceti</name>
    <dbReference type="NCBI Taxonomy" id="2981768"/>
    <lineage>
        <taxon>Bacteria</taxon>
        <taxon>Bacillati</taxon>
        <taxon>Bacillota</taxon>
        <taxon>Clostridia</taxon>
        <taxon>Lachnospirales</taxon>
        <taxon>Lachnospiraceae</taxon>
        <taxon>Anthropogastromicrobium</taxon>
    </lineage>
</organism>
<feature type="domain" description="NlpC/P60" evidence="8">
    <location>
        <begin position="299"/>
        <end position="423"/>
    </location>
</feature>
<dbReference type="SUPFAM" id="SSF54001">
    <property type="entry name" value="Cysteine proteinases"/>
    <property type="match status" value="1"/>
</dbReference>
<name>A0AAE3E4U7_9FIRM</name>
<keyword evidence="10" id="KW-1185">Reference proteome</keyword>
<dbReference type="EMBL" id="JAJEQN010000021">
    <property type="protein sequence ID" value="MCC2221824.1"/>
    <property type="molecule type" value="Genomic_DNA"/>
</dbReference>
<dbReference type="Gene3D" id="2.30.30.40">
    <property type="entry name" value="SH3 Domains"/>
    <property type="match status" value="1"/>
</dbReference>
<protein>
    <submittedName>
        <fullName evidence="9">NlpC/P60 family protein</fullName>
    </submittedName>
</protein>
<dbReference type="PROSITE" id="PS51935">
    <property type="entry name" value="NLPC_P60"/>
    <property type="match status" value="1"/>
</dbReference>
<feature type="region of interest" description="Disordered" evidence="5">
    <location>
        <begin position="64"/>
        <end position="138"/>
    </location>
</feature>
<keyword evidence="6" id="KW-1133">Transmembrane helix</keyword>
<dbReference type="Gene3D" id="3.90.1720.10">
    <property type="entry name" value="endopeptidase domain like (from Nostoc punctiforme)"/>
    <property type="match status" value="1"/>
</dbReference>
<evidence type="ECO:0000256" key="4">
    <source>
        <dbReference type="ARBA" id="ARBA00022807"/>
    </source>
</evidence>
<feature type="transmembrane region" description="Helical" evidence="6">
    <location>
        <begin position="20"/>
        <end position="43"/>
    </location>
</feature>
<gene>
    <name evidence="9" type="ORF">LKD48_09285</name>
</gene>
<evidence type="ECO:0000313" key="10">
    <source>
        <dbReference type="Proteomes" id="UP001198200"/>
    </source>
</evidence>
<accession>A0AAE3E4U7</accession>
<dbReference type="InterPro" id="IPR003646">
    <property type="entry name" value="SH3-like_bac-type"/>
</dbReference>
<dbReference type="InterPro" id="IPR000064">
    <property type="entry name" value="NLP_P60_dom"/>
</dbReference>
<comment type="similarity">
    <text evidence="1">Belongs to the peptidase C40 family.</text>
</comment>
<keyword evidence="3" id="KW-0378">Hydrolase</keyword>
<evidence type="ECO:0000256" key="5">
    <source>
        <dbReference type="SAM" id="MobiDB-lite"/>
    </source>
</evidence>
<keyword evidence="4" id="KW-0788">Thiol protease</keyword>
<dbReference type="RefSeq" id="WP_308731859.1">
    <property type="nucleotide sequence ID" value="NZ_JAJEQN010000021.1"/>
</dbReference>
<dbReference type="PANTHER" id="PTHR47053">
    <property type="entry name" value="MUREIN DD-ENDOPEPTIDASE MEPH-RELATED"/>
    <property type="match status" value="1"/>
</dbReference>
<feature type="compositionally biased region" description="Acidic residues" evidence="5">
    <location>
        <begin position="116"/>
        <end position="132"/>
    </location>
</feature>
<dbReference type="GO" id="GO:0006508">
    <property type="term" value="P:proteolysis"/>
    <property type="evidence" value="ECO:0007669"/>
    <property type="project" value="UniProtKB-KW"/>
</dbReference>
<dbReference type="PROSITE" id="PS51781">
    <property type="entry name" value="SH3B"/>
    <property type="match status" value="1"/>
</dbReference>
<evidence type="ECO:0000256" key="6">
    <source>
        <dbReference type="SAM" id="Phobius"/>
    </source>
</evidence>
<sequence>MAKRKDSSKKKRKGSGNGLLIAAVLLTILFLAGVMSLGALYYLEKNKEKSQTIPPKITEAAAVVTQTEEQTKESDNKNTGEDSQGESVLEKQSEETSESESELEMSSESESQTKEDESESEEESTEEESTESEEVREAKEAVLEKYKNLGMITGVRNYLNMRKGPSTDYEICGVIFKNCAVEILEEKDGWMKIESGGATGYVSAEYVTTGEKARKLALSSMKYMAEILTDSVDALYEPNEGADVITTFLKGERYDINGETKDWVEIEAVTELSGYVKRETVYTGYFLDEAIYFSLDGVSETRQDLIRKAFEYYGGTYVWGGKQLTAEGGVDCSGYTMCLYKLFGVQLPEFSGAQAEVGMTVDEDTIRPGDLIFYVGRYPGVIGHVAIYIGNGKIIHAASESKGICVSSWKYGPPVIMKNVMGD</sequence>
<comment type="caution">
    <text evidence="9">The sequence shown here is derived from an EMBL/GenBank/DDBJ whole genome shotgun (WGS) entry which is preliminary data.</text>
</comment>
<dbReference type="GO" id="GO:0008234">
    <property type="term" value="F:cysteine-type peptidase activity"/>
    <property type="evidence" value="ECO:0007669"/>
    <property type="project" value="UniProtKB-KW"/>
</dbReference>
<evidence type="ECO:0000256" key="3">
    <source>
        <dbReference type="ARBA" id="ARBA00022801"/>
    </source>
</evidence>
<reference evidence="9 10" key="1">
    <citation type="submission" date="2021-10" db="EMBL/GenBank/DDBJ databases">
        <title>Anaerobic single-cell dispensing facilitates the cultivation of human gut bacteria.</title>
        <authorList>
            <person name="Afrizal A."/>
        </authorList>
    </citation>
    <scope>NUCLEOTIDE SEQUENCE [LARGE SCALE GENOMIC DNA]</scope>
    <source>
        <strain evidence="9 10">CLA-AA-H224</strain>
    </source>
</reference>
<dbReference type="Pfam" id="PF08239">
    <property type="entry name" value="SH3_3"/>
    <property type="match status" value="1"/>
</dbReference>
<dbReference type="AlphaFoldDB" id="A0AAE3E4U7"/>
<dbReference type="PANTHER" id="PTHR47053:SF1">
    <property type="entry name" value="MUREIN DD-ENDOPEPTIDASE MEPH-RELATED"/>
    <property type="match status" value="1"/>
</dbReference>
<feature type="domain" description="SH3b" evidence="7">
    <location>
        <begin position="147"/>
        <end position="211"/>
    </location>
</feature>
<keyword evidence="6" id="KW-0812">Transmembrane</keyword>
<dbReference type="InterPro" id="IPR038765">
    <property type="entry name" value="Papain-like_cys_pep_sf"/>
</dbReference>
<dbReference type="Proteomes" id="UP001198200">
    <property type="component" value="Unassembled WGS sequence"/>
</dbReference>
<keyword evidence="2" id="KW-0645">Protease</keyword>